<keyword evidence="6" id="KW-1185">Reference proteome</keyword>
<dbReference type="RefSeq" id="XP_002677902.1">
    <property type="nucleotide sequence ID" value="XM_002677856.1"/>
</dbReference>
<dbReference type="KEGG" id="ngr:NAEGRDRAFT_82581"/>
<accession>D2VD19</accession>
<dbReference type="EMBL" id="GG738864">
    <property type="protein sequence ID" value="EFC45158.1"/>
    <property type="molecule type" value="Genomic_DNA"/>
</dbReference>
<dbReference type="VEuPathDB" id="AmoebaDB:NAEGRDRAFT_82581"/>
<feature type="domain" description="Hemicentin-1-like von Willebrand factor A" evidence="4">
    <location>
        <begin position="1"/>
        <end position="86"/>
    </location>
</feature>
<reference evidence="5 6" key="1">
    <citation type="journal article" date="2010" name="Cell">
        <title>The genome of Naegleria gruberi illuminates early eukaryotic versatility.</title>
        <authorList>
            <person name="Fritz-Laylin L.K."/>
            <person name="Prochnik S.E."/>
            <person name="Ginger M.L."/>
            <person name="Dacks J.B."/>
            <person name="Carpenter M.L."/>
            <person name="Field M.C."/>
            <person name="Kuo A."/>
            <person name="Paredez A."/>
            <person name="Chapman J."/>
            <person name="Pham J."/>
            <person name="Shu S."/>
            <person name="Neupane R."/>
            <person name="Cipriano M."/>
            <person name="Mancuso J."/>
            <person name="Tu H."/>
            <person name="Salamov A."/>
            <person name="Lindquist E."/>
            <person name="Shapiro H."/>
            <person name="Lucas S."/>
            <person name="Grigoriev I.V."/>
            <person name="Cande W.Z."/>
            <person name="Fulton C."/>
            <person name="Rokhsar D.S."/>
            <person name="Dawson S.C."/>
        </authorList>
    </citation>
    <scope>NUCLEOTIDE SEQUENCE [LARGE SCALE GENOMIC DNA]</scope>
    <source>
        <strain evidence="5 6">NEG-M</strain>
    </source>
</reference>
<dbReference type="Pfam" id="PF25106">
    <property type="entry name" value="VWA_4"/>
    <property type="match status" value="1"/>
</dbReference>
<evidence type="ECO:0000313" key="6">
    <source>
        <dbReference type="Proteomes" id="UP000006671"/>
    </source>
</evidence>
<keyword evidence="3" id="KW-0732">Signal</keyword>
<dbReference type="OrthoDB" id="301415at2759"/>
<gene>
    <name evidence="5" type="ORF">NAEGRDRAFT_82581</name>
</gene>
<name>D2VD19_NAEGR</name>
<organism evidence="6">
    <name type="scientific">Naegleria gruberi</name>
    <name type="common">Amoeba</name>
    <dbReference type="NCBI Taxonomy" id="5762"/>
    <lineage>
        <taxon>Eukaryota</taxon>
        <taxon>Discoba</taxon>
        <taxon>Heterolobosea</taxon>
        <taxon>Tetramitia</taxon>
        <taxon>Eutetramitia</taxon>
        <taxon>Vahlkampfiidae</taxon>
        <taxon>Naegleria</taxon>
    </lineage>
</organism>
<dbReference type="AlphaFoldDB" id="D2VD19"/>
<dbReference type="GeneID" id="8850381"/>
<evidence type="ECO:0000313" key="5">
    <source>
        <dbReference type="EMBL" id="EFC45158.1"/>
    </source>
</evidence>
<dbReference type="Gene3D" id="3.40.50.410">
    <property type="entry name" value="von Willebrand factor, type A domain"/>
    <property type="match status" value="1"/>
</dbReference>
<dbReference type="GO" id="GO:0005737">
    <property type="term" value="C:cytoplasm"/>
    <property type="evidence" value="ECO:0007669"/>
    <property type="project" value="TreeGrafter"/>
</dbReference>
<dbReference type="GO" id="GO:0004674">
    <property type="term" value="F:protein serine/threonine kinase activity"/>
    <property type="evidence" value="ECO:0007669"/>
    <property type="project" value="TreeGrafter"/>
</dbReference>
<dbReference type="Proteomes" id="UP000006671">
    <property type="component" value="Unassembled WGS sequence"/>
</dbReference>
<keyword evidence="2" id="KW-0964">Secreted</keyword>
<evidence type="ECO:0000256" key="3">
    <source>
        <dbReference type="ARBA" id="ARBA00022729"/>
    </source>
</evidence>
<dbReference type="CDD" id="cd00198">
    <property type="entry name" value="vWFA"/>
    <property type="match status" value="1"/>
</dbReference>
<dbReference type="STRING" id="5762.D2VD19"/>
<evidence type="ECO:0000256" key="1">
    <source>
        <dbReference type="ARBA" id="ARBA00004613"/>
    </source>
</evidence>
<dbReference type="PANTHER" id="PTHR47763">
    <property type="entry name" value="ALPHA-PROTEIN KINASE VWKA"/>
    <property type="match status" value="1"/>
</dbReference>
<evidence type="ECO:0000259" key="4">
    <source>
        <dbReference type="Pfam" id="PF25106"/>
    </source>
</evidence>
<protein>
    <submittedName>
        <fullName evidence="5">VWFA domain-containing protein</fullName>
    </submittedName>
</protein>
<comment type="subcellular location">
    <subcellularLocation>
        <location evidence="1">Secreted</location>
    </subcellularLocation>
</comment>
<dbReference type="InterPro" id="IPR052969">
    <property type="entry name" value="Thr-specific_kinase-like"/>
</dbReference>
<evidence type="ECO:0000256" key="2">
    <source>
        <dbReference type="ARBA" id="ARBA00022525"/>
    </source>
</evidence>
<proteinExistence type="predicted"/>
<dbReference type="PANTHER" id="PTHR47763:SF1">
    <property type="entry name" value="DUF659 DOMAIN-CONTAINING PROTEIN"/>
    <property type="match status" value="1"/>
</dbReference>
<dbReference type="SUPFAM" id="SSF53300">
    <property type="entry name" value="vWA-like"/>
    <property type="match status" value="1"/>
</dbReference>
<dbReference type="InParanoid" id="D2VD19"/>
<sequence length="312" mass="35001">MDCTGSMSGEIEAAKTTVLTILDSLKDHFKTDLRFSAISYRDHTDDYAVREFPFTKNFEKAKGYIDTMSAQGGGDHPEALASALKVVNELPFNKKGKKICIWIADAPPHGMNSSGDRYPEGCKDEEGNVIDWIRLGSDLQEKGVVFYTLICKRAQNDQQLALFMDFLATKTDGKCMLLTNANKLPNLIINGSIENDEMDQLIAQKIEELGEDKVKQMKEDELIENIQKLSKDAKINHVQTYEVVSSNTKNLMECKSLSAVNRNLYSTGSNRVEMKGAESESSFEYGAQSRQAPKLEQYKKACSRKMNSMNMK</sequence>
<dbReference type="InterPro" id="IPR056861">
    <property type="entry name" value="HMCN1-like_VWA"/>
</dbReference>
<dbReference type="InterPro" id="IPR036465">
    <property type="entry name" value="vWFA_dom_sf"/>
</dbReference>